<dbReference type="RefSeq" id="XP_004831676.1">
    <property type="nucleotide sequence ID" value="XM_004831619.1"/>
</dbReference>
<evidence type="ECO:0000313" key="3">
    <source>
        <dbReference type="EMBL" id="EKX72224.1"/>
    </source>
</evidence>
<dbReference type="AlphaFoldDB" id="L1LAE1"/>
<dbReference type="Proteomes" id="UP000031512">
    <property type="component" value="Unassembled WGS sequence"/>
</dbReference>
<evidence type="ECO:0000256" key="1">
    <source>
        <dbReference type="SAM" id="Coils"/>
    </source>
</evidence>
<sequence>MGEGVTIDIGKRPENGVEQDENGYHYTSSSGGRVNLTDEWFPDPDGVYMKLTHAPENTSIETIIHKGSGLSGISGLGDHKSVSVLYWSSNYQNPLLIQLGEGMNEYYTWNNNDTWTKQGSITADILKSKLDGQNCIRNKAHTFNISKESDYQCPNCTGTSILIISQHEDNYDYYAHYVLASRLGSFSTTSFKDDKNWQLGLPSVKNVQSISVYWTKSRGKPLLIHYEQGFHERSWFRRNTTDGSTWSEIGKADQNLPEHTSDDGKIKKLLEEASYYPLITPDLSIFTDAHYPDRNMNINITVRTSSLDNGYWKYKHSLRGGLFKLKGVEHNVNILGGITPPDYILGSITAFYQGDDPYSLKNLIMVELEKRGTASNDYLYYIRQENSQNSWTLLGRQEKTGKLENDELTNQLNQLKNKLNLGADEDVHPSADPQKQVIINTVGGTVGGLVAAGALVALAKVFWPAIVASFAVL</sequence>
<dbReference type="KEGG" id="beq:BEWA_046880"/>
<proteinExistence type="predicted"/>
<organism evidence="3 4">
    <name type="scientific">Theileria equi strain WA</name>
    <dbReference type="NCBI Taxonomy" id="1537102"/>
    <lineage>
        <taxon>Eukaryota</taxon>
        <taxon>Sar</taxon>
        <taxon>Alveolata</taxon>
        <taxon>Apicomplexa</taxon>
        <taxon>Aconoidasida</taxon>
        <taxon>Piroplasmida</taxon>
        <taxon>Theileriidae</taxon>
        <taxon>Theileria</taxon>
    </lineage>
</organism>
<dbReference type="EMBL" id="ACOU01000007">
    <property type="protein sequence ID" value="EKX72224.1"/>
    <property type="molecule type" value="Genomic_DNA"/>
</dbReference>
<evidence type="ECO:0000313" key="4">
    <source>
        <dbReference type="Proteomes" id="UP000031512"/>
    </source>
</evidence>
<evidence type="ECO:0000256" key="2">
    <source>
        <dbReference type="SAM" id="MobiDB-lite"/>
    </source>
</evidence>
<reference evidence="3 4" key="1">
    <citation type="journal article" date="2012" name="BMC Genomics">
        <title>Comparative genomic analysis and phylogenetic position of Theileria equi.</title>
        <authorList>
            <person name="Kappmeyer L.S."/>
            <person name="Thiagarajan M."/>
            <person name="Herndon D.R."/>
            <person name="Ramsay J.D."/>
            <person name="Caler E."/>
            <person name="Djikeng A."/>
            <person name="Gillespie J.J."/>
            <person name="Lau A.O."/>
            <person name="Roalson E.H."/>
            <person name="Silva J.C."/>
            <person name="Silva M.G."/>
            <person name="Suarez C.E."/>
            <person name="Ueti M.W."/>
            <person name="Nene V.M."/>
            <person name="Mealey R.H."/>
            <person name="Knowles D.P."/>
            <person name="Brayton K.A."/>
        </authorList>
    </citation>
    <scope>NUCLEOTIDE SEQUENCE [LARGE SCALE GENOMIC DNA]</scope>
    <source>
        <strain evidence="3 4">WA</strain>
    </source>
</reference>
<feature type="coiled-coil region" evidence="1">
    <location>
        <begin position="398"/>
        <end position="425"/>
    </location>
</feature>
<feature type="region of interest" description="Disordered" evidence="2">
    <location>
        <begin position="1"/>
        <end position="21"/>
    </location>
</feature>
<gene>
    <name evidence="3" type="ORF">BEWA_046880</name>
</gene>
<dbReference type="VEuPathDB" id="PiroplasmaDB:BEWA_046880"/>
<comment type="caution">
    <text evidence="3">The sequence shown here is derived from an EMBL/GenBank/DDBJ whole genome shotgun (WGS) entry which is preliminary data.</text>
</comment>
<name>L1LAE1_THEEQ</name>
<accession>L1LAE1</accession>
<keyword evidence="1" id="KW-0175">Coiled coil</keyword>
<keyword evidence="4" id="KW-1185">Reference proteome</keyword>
<protein>
    <submittedName>
        <fullName evidence="3">Uncharacterized protein</fullName>
    </submittedName>
</protein>
<dbReference type="GeneID" id="15805162"/>